<sequence>MTSVDETLMDWLRDAHAAEQQAETMLKGMTSRLEHYPDLRARIEQHIGETQNQADRIRGCIEKRGGSTSTVKDAGGKLLAMGQALSGLFVSDEVMKGAIAGYAFENMEIASYEILIAAAEEAGDHDTKQVCEEILEEERAMADWLEDHLPDLTSQYLLREQSPEVAAKR</sequence>
<reference evidence="1 2" key="1">
    <citation type="submission" date="2024-02" db="EMBL/GenBank/DDBJ databases">
        <title>Genome analysis and characterization of Microbaculum marinisediminis sp. nov., isolated from marine sediment.</title>
        <authorList>
            <person name="Du Z.-J."/>
            <person name="Ye Y.-Q."/>
            <person name="Zhang Z.-R."/>
            <person name="Yuan S.-M."/>
            <person name="Zhang X.-Y."/>
        </authorList>
    </citation>
    <scope>NUCLEOTIDE SEQUENCE [LARGE SCALE GENOMIC DNA]</scope>
    <source>
        <strain evidence="1 2">SDUM1044001</strain>
    </source>
</reference>
<proteinExistence type="predicted"/>
<dbReference type="AlphaFoldDB" id="A0AAW9RCW4"/>
<dbReference type="InterPro" id="IPR009078">
    <property type="entry name" value="Ferritin-like_SF"/>
</dbReference>
<protein>
    <submittedName>
        <fullName evidence="1">Ferritin-like domain-containing protein</fullName>
    </submittedName>
</protein>
<dbReference type="PANTHER" id="PTHR30565">
    <property type="entry name" value="PROTEIN YCIF"/>
    <property type="match status" value="1"/>
</dbReference>
<dbReference type="Gene3D" id="1.20.1260.10">
    <property type="match status" value="1"/>
</dbReference>
<organism evidence="1 2">
    <name type="scientific">Microbaculum marinum</name>
    <dbReference type="NCBI Taxonomy" id="1764581"/>
    <lineage>
        <taxon>Bacteria</taxon>
        <taxon>Pseudomonadati</taxon>
        <taxon>Pseudomonadota</taxon>
        <taxon>Alphaproteobacteria</taxon>
        <taxon>Hyphomicrobiales</taxon>
        <taxon>Tepidamorphaceae</taxon>
        <taxon>Microbaculum</taxon>
    </lineage>
</organism>
<comment type="caution">
    <text evidence="1">The sequence shown here is derived from an EMBL/GenBank/DDBJ whole genome shotgun (WGS) entry which is preliminary data.</text>
</comment>
<dbReference type="RefSeq" id="WP_340329170.1">
    <property type="nucleotide sequence ID" value="NZ_JAZHOF010000003.1"/>
</dbReference>
<dbReference type="InterPro" id="IPR010287">
    <property type="entry name" value="DUF892_YciF-like"/>
</dbReference>
<dbReference type="EMBL" id="JAZHOF010000003">
    <property type="protein sequence ID" value="MEJ8571469.1"/>
    <property type="molecule type" value="Genomic_DNA"/>
</dbReference>
<dbReference type="CDD" id="cd00657">
    <property type="entry name" value="Ferritin_like"/>
    <property type="match status" value="1"/>
</dbReference>
<dbReference type="Proteomes" id="UP001378188">
    <property type="component" value="Unassembled WGS sequence"/>
</dbReference>
<dbReference type="PANTHER" id="PTHR30565:SF9">
    <property type="entry name" value="PROTEIN YCIF"/>
    <property type="match status" value="1"/>
</dbReference>
<evidence type="ECO:0000313" key="2">
    <source>
        <dbReference type="Proteomes" id="UP001378188"/>
    </source>
</evidence>
<accession>A0AAW9RCW4</accession>
<keyword evidence="2" id="KW-1185">Reference proteome</keyword>
<dbReference type="InterPro" id="IPR012347">
    <property type="entry name" value="Ferritin-like"/>
</dbReference>
<evidence type="ECO:0000313" key="1">
    <source>
        <dbReference type="EMBL" id="MEJ8571469.1"/>
    </source>
</evidence>
<gene>
    <name evidence="1" type="ORF">V3328_08300</name>
</gene>
<name>A0AAW9RCW4_9HYPH</name>
<dbReference type="Pfam" id="PF05974">
    <property type="entry name" value="DUF892"/>
    <property type="match status" value="1"/>
</dbReference>
<dbReference type="InterPro" id="IPR047114">
    <property type="entry name" value="YciF"/>
</dbReference>
<dbReference type="SUPFAM" id="SSF47240">
    <property type="entry name" value="Ferritin-like"/>
    <property type="match status" value="1"/>
</dbReference>